<dbReference type="PANTHER" id="PTHR12874:SF9">
    <property type="entry name" value="F-BOX ONLY PROTEIN 48"/>
    <property type="match status" value="1"/>
</dbReference>
<evidence type="ECO:0000256" key="1">
    <source>
        <dbReference type="ARBA" id="ARBA00022786"/>
    </source>
</evidence>
<keyword evidence="1" id="KW-0833">Ubl conjugation pathway</keyword>
<feature type="domain" description="F-box" evidence="3">
    <location>
        <begin position="51"/>
        <end position="91"/>
    </location>
</feature>
<evidence type="ECO:0000256" key="2">
    <source>
        <dbReference type="SAM" id="MobiDB-lite"/>
    </source>
</evidence>
<dbReference type="SUPFAM" id="SSF81383">
    <property type="entry name" value="F-box domain"/>
    <property type="match status" value="1"/>
</dbReference>
<evidence type="ECO:0000259" key="3">
    <source>
        <dbReference type="PROSITE" id="PS50181"/>
    </source>
</evidence>
<dbReference type="PROSITE" id="PS50181">
    <property type="entry name" value="FBOX"/>
    <property type="match status" value="1"/>
</dbReference>
<dbReference type="GO" id="GO:0019005">
    <property type="term" value="C:SCF ubiquitin ligase complex"/>
    <property type="evidence" value="ECO:0007669"/>
    <property type="project" value="TreeGrafter"/>
</dbReference>
<dbReference type="InterPro" id="IPR001810">
    <property type="entry name" value="F-box_dom"/>
</dbReference>
<dbReference type="Pfam" id="PF12937">
    <property type="entry name" value="F-box-like"/>
    <property type="match status" value="1"/>
</dbReference>
<dbReference type="Gene3D" id="1.20.1280.50">
    <property type="match status" value="1"/>
</dbReference>
<dbReference type="SMART" id="SM00256">
    <property type="entry name" value="FBOX"/>
    <property type="match status" value="1"/>
</dbReference>
<gene>
    <name evidence="4" type="ORF">WJX74_004721</name>
</gene>
<organism evidence="4 5">
    <name type="scientific">Apatococcus lobatus</name>
    <dbReference type="NCBI Taxonomy" id="904363"/>
    <lineage>
        <taxon>Eukaryota</taxon>
        <taxon>Viridiplantae</taxon>
        <taxon>Chlorophyta</taxon>
        <taxon>core chlorophytes</taxon>
        <taxon>Trebouxiophyceae</taxon>
        <taxon>Chlorellales</taxon>
        <taxon>Chlorellaceae</taxon>
        <taxon>Apatococcus</taxon>
    </lineage>
</organism>
<dbReference type="InterPro" id="IPR036047">
    <property type="entry name" value="F-box-like_dom_sf"/>
</dbReference>
<dbReference type="InterPro" id="IPR045464">
    <property type="entry name" value="Hrt3/FBXO9_C"/>
</dbReference>
<proteinExistence type="predicted"/>
<evidence type="ECO:0000313" key="5">
    <source>
        <dbReference type="Proteomes" id="UP001438707"/>
    </source>
</evidence>
<dbReference type="EMBL" id="JALJOS010000002">
    <property type="protein sequence ID" value="KAK9842947.1"/>
    <property type="molecule type" value="Genomic_DNA"/>
</dbReference>
<comment type="caution">
    <text evidence="4">The sequence shown here is derived from an EMBL/GenBank/DDBJ whole genome shotgun (WGS) entry which is preliminary data.</text>
</comment>
<protein>
    <recommendedName>
        <fullName evidence="3">F-box domain-containing protein</fullName>
    </recommendedName>
</protein>
<name>A0AAW1SAS9_9CHLO</name>
<dbReference type="PANTHER" id="PTHR12874">
    <property type="entry name" value="F-BOX ONLY PROTEIN 48-RELATED"/>
    <property type="match status" value="1"/>
</dbReference>
<accession>A0AAW1SAS9</accession>
<sequence length="311" mass="35320">MATAVVYETSPAAGSYVNSWRPWMALYGLRLRPATPVASHQVLQAPIQKLLPEEMMLTILGKLPTAQLAVAQCVCLQWRALADTPDLWRAACGEAFRGHSDPKTDARLVRVQHRGSWKAMFLDRPHLRFDGLYVSRNTYLRTGIVEWRVKNPVHLVCYFRYYRFYPDGHLLYRTSPEVVSKVARSMTDAPRKLKSDDALTWGRYRLEGIKLSTAMIYPNSASTEIRSRLKLRSTVRGANNRLDVDSIVSYDRGDGSVVPVDAHGDDDDVEDPSRLRSHQRGKSPFVFVPWERIAESPLNLPVSKMDFYVPG</sequence>
<dbReference type="Pfam" id="PF19270">
    <property type="entry name" value="FBO_C"/>
    <property type="match status" value="1"/>
</dbReference>
<keyword evidence="5" id="KW-1185">Reference proteome</keyword>
<dbReference type="GO" id="GO:0031146">
    <property type="term" value="P:SCF-dependent proteasomal ubiquitin-dependent protein catabolic process"/>
    <property type="evidence" value="ECO:0007669"/>
    <property type="project" value="TreeGrafter"/>
</dbReference>
<dbReference type="GO" id="GO:0005737">
    <property type="term" value="C:cytoplasm"/>
    <property type="evidence" value="ECO:0007669"/>
    <property type="project" value="TreeGrafter"/>
</dbReference>
<reference evidence="4 5" key="1">
    <citation type="journal article" date="2024" name="Nat. Commun.">
        <title>Phylogenomics reveals the evolutionary origins of lichenization in chlorophyte algae.</title>
        <authorList>
            <person name="Puginier C."/>
            <person name="Libourel C."/>
            <person name="Otte J."/>
            <person name="Skaloud P."/>
            <person name="Haon M."/>
            <person name="Grisel S."/>
            <person name="Petersen M."/>
            <person name="Berrin J.G."/>
            <person name="Delaux P.M."/>
            <person name="Dal Grande F."/>
            <person name="Keller J."/>
        </authorList>
    </citation>
    <scope>NUCLEOTIDE SEQUENCE [LARGE SCALE GENOMIC DNA]</scope>
    <source>
        <strain evidence="4 5">SAG 2145</strain>
    </source>
</reference>
<dbReference type="Proteomes" id="UP001438707">
    <property type="component" value="Unassembled WGS sequence"/>
</dbReference>
<dbReference type="AlphaFoldDB" id="A0AAW1SAS9"/>
<evidence type="ECO:0000313" key="4">
    <source>
        <dbReference type="EMBL" id="KAK9842947.1"/>
    </source>
</evidence>
<feature type="region of interest" description="Disordered" evidence="2">
    <location>
        <begin position="259"/>
        <end position="278"/>
    </location>
</feature>